<evidence type="ECO:0000256" key="3">
    <source>
        <dbReference type="ARBA" id="ARBA00023125"/>
    </source>
</evidence>
<evidence type="ECO:0000256" key="4">
    <source>
        <dbReference type="ARBA" id="ARBA00023163"/>
    </source>
</evidence>
<dbReference type="AlphaFoldDB" id="A0A6J5DFQ0"/>
<evidence type="ECO:0000256" key="1">
    <source>
        <dbReference type="ARBA" id="ARBA00009437"/>
    </source>
</evidence>
<accession>A0A6J5DFQ0</accession>
<dbReference type="InterPro" id="IPR058163">
    <property type="entry name" value="LysR-type_TF_proteobact-type"/>
</dbReference>
<evidence type="ECO:0000313" key="8">
    <source>
        <dbReference type="Proteomes" id="UP000494329"/>
    </source>
</evidence>
<protein>
    <submittedName>
        <fullName evidence="7">HTH-type transcriptional regulator DmlR</fullName>
    </submittedName>
</protein>
<dbReference type="Gene3D" id="1.10.10.10">
    <property type="entry name" value="Winged helix-like DNA-binding domain superfamily/Winged helix DNA-binding domain"/>
    <property type="match status" value="1"/>
</dbReference>
<dbReference type="Pfam" id="PF03466">
    <property type="entry name" value="LysR_substrate"/>
    <property type="match status" value="2"/>
</dbReference>
<dbReference type="RefSeq" id="WP_175110204.1">
    <property type="nucleotide sequence ID" value="NZ_CADIKF010000008.1"/>
</dbReference>
<dbReference type="GO" id="GO:0006351">
    <property type="term" value="P:DNA-templated transcription"/>
    <property type="evidence" value="ECO:0007669"/>
    <property type="project" value="TreeGrafter"/>
</dbReference>
<dbReference type="Pfam" id="PF00126">
    <property type="entry name" value="HTH_1"/>
    <property type="match status" value="1"/>
</dbReference>
<feature type="compositionally biased region" description="Polar residues" evidence="5">
    <location>
        <begin position="214"/>
        <end position="231"/>
    </location>
</feature>
<keyword evidence="3" id="KW-0238">DNA-binding</keyword>
<dbReference type="InterPro" id="IPR036390">
    <property type="entry name" value="WH_DNA-bd_sf"/>
</dbReference>
<dbReference type="SUPFAM" id="SSF53850">
    <property type="entry name" value="Periplasmic binding protein-like II"/>
    <property type="match status" value="1"/>
</dbReference>
<feature type="region of interest" description="Disordered" evidence="5">
    <location>
        <begin position="210"/>
        <end position="241"/>
    </location>
</feature>
<gene>
    <name evidence="7" type="primary">dmlR_10</name>
    <name evidence="7" type="ORF">LMG29739_01462</name>
</gene>
<evidence type="ECO:0000259" key="6">
    <source>
        <dbReference type="PROSITE" id="PS50931"/>
    </source>
</evidence>
<dbReference type="InterPro" id="IPR005119">
    <property type="entry name" value="LysR_subst-bd"/>
</dbReference>
<dbReference type="Gene3D" id="3.40.190.290">
    <property type="match status" value="2"/>
</dbReference>
<feature type="domain" description="HTH lysR-type" evidence="6">
    <location>
        <begin position="1"/>
        <end position="59"/>
    </location>
</feature>
<dbReference type="EMBL" id="CADIKF010000008">
    <property type="protein sequence ID" value="CAB3752224.1"/>
    <property type="molecule type" value="Genomic_DNA"/>
</dbReference>
<sequence length="337" mass="36861">MDYFAAVRAFLHAAELGSFSKAAMRMEVKTSTVSRHINELEADLGIALFNRSTRGLVLTEGGYVFRTHALTAVHSLDEARQSASSLNASPQGVLRVTMPASFGRRHVIPHLPGFIKRYPHIDIDAVITDEPLNIIEARIDLAIRIGALPDSQLVARRLAGHRRIICASPAYTKQHGVPAAPADLPAHTALRFSLAPDDKWILVKRSGEAAPARTASSRPGQPDSAHSQGLRRSTRRHARQNEVAVQLRGRIRANDTDALLELAIAGCGIALLPTWSAADALRQGRLVQLLPDWDAQTSHGEPAIWAVYPPKKTVSSKVRAFLDFYAALFADESYWQA</sequence>
<dbReference type="FunFam" id="1.10.10.10:FF:000001">
    <property type="entry name" value="LysR family transcriptional regulator"/>
    <property type="match status" value="1"/>
</dbReference>
<dbReference type="PANTHER" id="PTHR30537">
    <property type="entry name" value="HTH-TYPE TRANSCRIPTIONAL REGULATOR"/>
    <property type="match status" value="1"/>
</dbReference>
<proteinExistence type="inferred from homology"/>
<reference evidence="7 8" key="1">
    <citation type="submission" date="2020-04" db="EMBL/GenBank/DDBJ databases">
        <authorList>
            <person name="De Canck E."/>
        </authorList>
    </citation>
    <scope>NUCLEOTIDE SEQUENCE [LARGE SCALE GENOMIC DNA]</scope>
    <source>
        <strain evidence="7 8">LMG 29739</strain>
    </source>
</reference>
<dbReference type="Proteomes" id="UP000494329">
    <property type="component" value="Unassembled WGS sequence"/>
</dbReference>
<keyword evidence="8" id="KW-1185">Reference proteome</keyword>
<dbReference type="SUPFAM" id="SSF46785">
    <property type="entry name" value="Winged helix' DNA-binding domain"/>
    <property type="match status" value="1"/>
</dbReference>
<dbReference type="InterPro" id="IPR036388">
    <property type="entry name" value="WH-like_DNA-bd_sf"/>
</dbReference>
<organism evidence="7 8">
    <name type="scientific">Paraburkholderia solisilvae</name>
    <dbReference type="NCBI Taxonomy" id="624376"/>
    <lineage>
        <taxon>Bacteria</taxon>
        <taxon>Pseudomonadati</taxon>
        <taxon>Pseudomonadota</taxon>
        <taxon>Betaproteobacteria</taxon>
        <taxon>Burkholderiales</taxon>
        <taxon>Burkholderiaceae</taxon>
        <taxon>Paraburkholderia</taxon>
    </lineage>
</organism>
<evidence type="ECO:0000256" key="5">
    <source>
        <dbReference type="SAM" id="MobiDB-lite"/>
    </source>
</evidence>
<dbReference type="PROSITE" id="PS50931">
    <property type="entry name" value="HTH_LYSR"/>
    <property type="match status" value="1"/>
</dbReference>
<comment type="similarity">
    <text evidence="1">Belongs to the LysR transcriptional regulatory family.</text>
</comment>
<dbReference type="GO" id="GO:0043565">
    <property type="term" value="F:sequence-specific DNA binding"/>
    <property type="evidence" value="ECO:0007669"/>
    <property type="project" value="TreeGrafter"/>
</dbReference>
<dbReference type="PANTHER" id="PTHR30537:SF5">
    <property type="entry name" value="HTH-TYPE TRANSCRIPTIONAL ACTIVATOR TTDR-RELATED"/>
    <property type="match status" value="1"/>
</dbReference>
<evidence type="ECO:0000313" key="7">
    <source>
        <dbReference type="EMBL" id="CAB3752224.1"/>
    </source>
</evidence>
<keyword evidence="2" id="KW-0805">Transcription regulation</keyword>
<dbReference type="GO" id="GO:0003700">
    <property type="term" value="F:DNA-binding transcription factor activity"/>
    <property type="evidence" value="ECO:0007669"/>
    <property type="project" value="InterPro"/>
</dbReference>
<dbReference type="CDD" id="cd08422">
    <property type="entry name" value="PBP2_CrgA_like"/>
    <property type="match status" value="1"/>
</dbReference>
<dbReference type="InterPro" id="IPR000847">
    <property type="entry name" value="LysR_HTH_N"/>
</dbReference>
<evidence type="ECO:0000256" key="2">
    <source>
        <dbReference type="ARBA" id="ARBA00023015"/>
    </source>
</evidence>
<name>A0A6J5DFQ0_9BURK</name>
<keyword evidence="4" id="KW-0804">Transcription</keyword>